<reference evidence="2" key="1">
    <citation type="journal article" date="2014" name="Front. Microbiol.">
        <title>High frequency of phylogenetically diverse reductive dehalogenase-homologous genes in deep subseafloor sedimentary metagenomes.</title>
        <authorList>
            <person name="Kawai M."/>
            <person name="Futagami T."/>
            <person name="Toyoda A."/>
            <person name="Takaki Y."/>
            <person name="Nishi S."/>
            <person name="Hori S."/>
            <person name="Arai W."/>
            <person name="Tsubouchi T."/>
            <person name="Morono Y."/>
            <person name="Uchiyama I."/>
            <person name="Ito T."/>
            <person name="Fujiyama A."/>
            <person name="Inagaki F."/>
            <person name="Takami H."/>
        </authorList>
    </citation>
    <scope>NUCLEOTIDE SEQUENCE</scope>
    <source>
        <strain evidence="2">Expedition CK06-06</strain>
    </source>
</reference>
<comment type="caution">
    <text evidence="2">The sequence shown here is derived from an EMBL/GenBank/DDBJ whole genome shotgun (WGS) entry which is preliminary data.</text>
</comment>
<feature type="domain" description="Phospholipase D-like" evidence="1">
    <location>
        <begin position="26"/>
        <end position="139"/>
    </location>
</feature>
<dbReference type="AlphaFoldDB" id="X1CUW1"/>
<evidence type="ECO:0000313" key="2">
    <source>
        <dbReference type="EMBL" id="GAH11582.1"/>
    </source>
</evidence>
<name>X1CUW1_9ZZZZ</name>
<sequence>EFISLAYKIMKILTNSNIIYGEIEKLVENSQEFLYLISPYIEFEIKDHDSYEKFKKSINLAIKNNVKVSFISRQPDVYFKGNPKEILQPFVDKGCNLFLVPNLHSKIYCNESKVLITSMNMYLHSVINNEEIGVKISRKNQPEPD</sequence>
<protein>
    <recommendedName>
        <fullName evidence="1">Phospholipase D-like domain-containing protein</fullName>
    </recommendedName>
</protein>
<dbReference type="SUPFAM" id="SSF56024">
    <property type="entry name" value="Phospholipase D/nuclease"/>
    <property type="match status" value="1"/>
</dbReference>
<gene>
    <name evidence="2" type="ORF">S01H4_56141</name>
</gene>
<accession>X1CUW1</accession>
<dbReference type="InterPro" id="IPR025202">
    <property type="entry name" value="PLD-like_dom"/>
</dbReference>
<organism evidence="2">
    <name type="scientific">marine sediment metagenome</name>
    <dbReference type="NCBI Taxonomy" id="412755"/>
    <lineage>
        <taxon>unclassified sequences</taxon>
        <taxon>metagenomes</taxon>
        <taxon>ecological metagenomes</taxon>
    </lineage>
</organism>
<dbReference type="Pfam" id="PF13091">
    <property type="entry name" value="PLDc_2"/>
    <property type="match status" value="1"/>
</dbReference>
<feature type="non-terminal residue" evidence="2">
    <location>
        <position position="1"/>
    </location>
</feature>
<proteinExistence type="predicted"/>
<evidence type="ECO:0000259" key="1">
    <source>
        <dbReference type="Pfam" id="PF13091"/>
    </source>
</evidence>
<dbReference type="EMBL" id="BART01032496">
    <property type="protein sequence ID" value="GAH11582.1"/>
    <property type="molecule type" value="Genomic_DNA"/>
</dbReference>
<dbReference type="Gene3D" id="3.30.870.10">
    <property type="entry name" value="Endonuclease Chain A"/>
    <property type="match status" value="1"/>
</dbReference>